<accession>A0A517Y2I6</accession>
<dbReference type="AlphaFoldDB" id="A0A517Y2I6"/>
<proteinExistence type="predicted"/>
<evidence type="ECO:0000313" key="2">
    <source>
        <dbReference type="Proteomes" id="UP000319576"/>
    </source>
</evidence>
<dbReference type="EMBL" id="CP036273">
    <property type="protein sequence ID" value="QDU23952.1"/>
    <property type="molecule type" value="Genomic_DNA"/>
</dbReference>
<protein>
    <submittedName>
        <fullName evidence="1">Uncharacterized protein</fullName>
    </submittedName>
</protein>
<name>A0A517Y2I6_9BACT</name>
<keyword evidence="2" id="KW-1185">Reference proteome</keyword>
<gene>
    <name evidence="1" type="ORF">ETAA1_59630</name>
</gene>
<organism evidence="1 2">
    <name type="scientific">Urbifossiella limnaea</name>
    <dbReference type="NCBI Taxonomy" id="2528023"/>
    <lineage>
        <taxon>Bacteria</taxon>
        <taxon>Pseudomonadati</taxon>
        <taxon>Planctomycetota</taxon>
        <taxon>Planctomycetia</taxon>
        <taxon>Gemmatales</taxon>
        <taxon>Gemmataceae</taxon>
        <taxon>Urbifossiella</taxon>
    </lineage>
</organism>
<sequence length="41" mass="4130">MIAATEMYLDAVRVIAAATATGEPILTAVLTLGAALGWPGE</sequence>
<dbReference type="RefSeq" id="WP_261342001.1">
    <property type="nucleotide sequence ID" value="NZ_CP036273.1"/>
</dbReference>
<dbReference type="Proteomes" id="UP000319576">
    <property type="component" value="Chromosome"/>
</dbReference>
<evidence type="ECO:0000313" key="1">
    <source>
        <dbReference type="EMBL" id="QDU23952.1"/>
    </source>
</evidence>
<reference evidence="1 2" key="1">
    <citation type="submission" date="2019-02" db="EMBL/GenBank/DDBJ databases">
        <title>Deep-cultivation of Planctomycetes and their phenomic and genomic characterization uncovers novel biology.</title>
        <authorList>
            <person name="Wiegand S."/>
            <person name="Jogler M."/>
            <person name="Boedeker C."/>
            <person name="Pinto D."/>
            <person name="Vollmers J."/>
            <person name="Rivas-Marin E."/>
            <person name="Kohn T."/>
            <person name="Peeters S.H."/>
            <person name="Heuer A."/>
            <person name="Rast P."/>
            <person name="Oberbeckmann S."/>
            <person name="Bunk B."/>
            <person name="Jeske O."/>
            <person name="Meyerdierks A."/>
            <person name="Storesund J.E."/>
            <person name="Kallscheuer N."/>
            <person name="Luecker S."/>
            <person name="Lage O.M."/>
            <person name="Pohl T."/>
            <person name="Merkel B.J."/>
            <person name="Hornburger P."/>
            <person name="Mueller R.-W."/>
            <person name="Bruemmer F."/>
            <person name="Labrenz M."/>
            <person name="Spormann A.M."/>
            <person name="Op den Camp H."/>
            <person name="Overmann J."/>
            <person name="Amann R."/>
            <person name="Jetten M.S.M."/>
            <person name="Mascher T."/>
            <person name="Medema M.H."/>
            <person name="Devos D.P."/>
            <person name="Kaster A.-K."/>
            <person name="Ovreas L."/>
            <person name="Rohde M."/>
            <person name="Galperin M.Y."/>
            <person name="Jogler C."/>
        </authorList>
    </citation>
    <scope>NUCLEOTIDE SEQUENCE [LARGE SCALE GENOMIC DNA]</scope>
    <source>
        <strain evidence="1 2">ETA_A1</strain>
    </source>
</reference>
<dbReference type="KEGG" id="uli:ETAA1_59630"/>